<evidence type="ECO:0000256" key="1">
    <source>
        <dbReference type="SAM" id="MobiDB-lite"/>
    </source>
</evidence>
<accession>A0A3L6FGH6</accession>
<comment type="caution">
    <text evidence="2">The sequence shown here is derived from an EMBL/GenBank/DDBJ whole genome shotgun (WGS) entry which is preliminary data.</text>
</comment>
<name>A0A3L6FGH6_MAIZE</name>
<evidence type="ECO:0000313" key="2">
    <source>
        <dbReference type="EMBL" id="PWZ32335.1"/>
    </source>
</evidence>
<organism evidence="2">
    <name type="scientific">Zea mays</name>
    <name type="common">Maize</name>
    <dbReference type="NCBI Taxonomy" id="4577"/>
    <lineage>
        <taxon>Eukaryota</taxon>
        <taxon>Viridiplantae</taxon>
        <taxon>Streptophyta</taxon>
        <taxon>Embryophyta</taxon>
        <taxon>Tracheophyta</taxon>
        <taxon>Spermatophyta</taxon>
        <taxon>Magnoliopsida</taxon>
        <taxon>Liliopsida</taxon>
        <taxon>Poales</taxon>
        <taxon>Poaceae</taxon>
        <taxon>PACMAD clade</taxon>
        <taxon>Panicoideae</taxon>
        <taxon>Andropogonodae</taxon>
        <taxon>Andropogoneae</taxon>
        <taxon>Tripsacinae</taxon>
        <taxon>Zea</taxon>
    </lineage>
</organism>
<feature type="compositionally biased region" description="Gly residues" evidence="1">
    <location>
        <begin position="1"/>
        <end position="31"/>
    </location>
</feature>
<feature type="region of interest" description="Disordered" evidence="1">
    <location>
        <begin position="1"/>
        <end position="56"/>
    </location>
</feature>
<dbReference type="EMBL" id="NCVQ01000004">
    <property type="protein sequence ID" value="PWZ32335.1"/>
    <property type="molecule type" value="Genomic_DNA"/>
</dbReference>
<dbReference type="Proteomes" id="UP000251960">
    <property type="component" value="Chromosome 3"/>
</dbReference>
<dbReference type="AlphaFoldDB" id="A0A3L6FGH6"/>
<reference evidence="2" key="1">
    <citation type="journal article" date="2018" name="Nat. Genet.">
        <title>Extensive intraspecific gene order and gene structural variations between Mo17 and other maize genomes.</title>
        <authorList>
            <person name="Sun S."/>
            <person name="Zhou Y."/>
            <person name="Chen J."/>
            <person name="Shi J."/>
            <person name="Zhao H."/>
            <person name="Zhao H."/>
            <person name="Song W."/>
            <person name="Zhang M."/>
            <person name="Cui Y."/>
            <person name="Dong X."/>
            <person name="Liu H."/>
            <person name="Ma X."/>
            <person name="Jiao Y."/>
            <person name="Wang B."/>
            <person name="Wei X."/>
            <person name="Stein J.C."/>
            <person name="Glaubitz J.C."/>
            <person name="Lu F."/>
            <person name="Yu G."/>
            <person name="Liang C."/>
            <person name="Fengler K."/>
            <person name="Li B."/>
            <person name="Rafalski A."/>
            <person name="Schnable P.S."/>
            <person name="Ware D.H."/>
            <person name="Buckler E.S."/>
            <person name="Lai J."/>
        </authorList>
    </citation>
    <scope>NUCLEOTIDE SEQUENCE [LARGE SCALE GENOMIC DNA]</scope>
    <source>
        <tissue evidence="2">Seedling</tissue>
    </source>
</reference>
<proteinExistence type="predicted"/>
<gene>
    <name evidence="2" type="ORF">Zm00014a_018112</name>
</gene>
<sequence>MGGGGQGGRGGGSGGRRCRGGGGGGSGGGAHGNAPTPGPQQGAPWPTFHHSWSGRISMWPFQGPSSEACPPVAMFAGAQPGFTSPPGFAFAS</sequence>
<protein>
    <submittedName>
        <fullName evidence="2">Uncharacterized protein</fullName>
    </submittedName>
</protein>